<feature type="region of interest" description="Disordered" evidence="1">
    <location>
        <begin position="1"/>
        <end position="67"/>
    </location>
</feature>
<proteinExistence type="predicted"/>
<dbReference type="AlphaFoldDB" id="A0A918D853"/>
<dbReference type="Proteomes" id="UP000600365">
    <property type="component" value="Unassembled WGS sequence"/>
</dbReference>
<sequence length="67" mass="7010">MEVPRASEAERSACQDERGAVRAGTGGYVSGASPRFAQGRSLRERALRSIDVRPKEPVGYGGCGADG</sequence>
<evidence type="ECO:0000313" key="3">
    <source>
        <dbReference type="Proteomes" id="UP000600365"/>
    </source>
</evidence>
<feature type="compositionally biased region" description="Basic and acidic residues" evidence="1">
    <location>
        <begin position="1"/>
        <end position="20"/>
    </location>
</feature>
<evidence type="ECO:0000256" key="1">
    <source>
        <dbReference type="SAM" id="MobiDB-lite"/>
    </source>
</evidence>
<gene>
    <name evidence="2" type="ORF">GCM10011579_073920</name>
</gene>
<reference evidence="2 3" key="1">
    <citation type="journal article" date="2014" name="Int. J. Syst. Evol. Microbiol.">
        <title>Complete genome sequence of Corynebacterium casei LMG S-19264T (=DSM 44701T), isolated from a smear-ripened cheese.</title>
        <authorList>
            <consortium name="US DOE Joint Genome Institute (JGI-PGF)"/>
            <person name="Walter F."/>
            <person name="Albersmeier A."/>
            <person name="Kalinowski J."/>
            <person name="Ruckert C."/>
        </authorList>
    </citation>
    <scope>NUCLEOTIDE SEQUENCE [LARGE SCALE GENOMIC DNA]</scope>
    <source>
        <strain evidence="2 3">CGMCC 4.7111</strain>
    </source>
</reference>
<dbReference type="EMBL" id="BMMM01000017">
    <property type="protein sequence ID" value="GGN84265.1"/>
    <property type="molecule type" value="Genomic_DNA"/>
</dbReference>
<accession>A0A918D853</accession>
<organism evidence="2 3">
    <name type="scientific">Streptomyces albiflavescens</name>
    <dbReference type="NCBI Taxonomy" id="1623582"/>
    <lineage>
        <taxon>Bacteria</taxon>
        <taxon>Bacillati</taxon>
        <taxon>Actinomycetota</taxon>
        <taxon>Actinomycetes</taxon>
        <taxon>Kitasatosporales</taxon>
        <taxon>Streptomycetaceae</taxon>
        <taxon>Streptomyces</taxon>
    </lineage>
</organism>
<comment type="caution">
    <text evidence="2">The sequence shown here is derived from an EMBL/GenBank/DDBJ whole genome shotgun (WGS) entry which is preliminary data.</text>
</comment>
<keyword evidence="3" id="KW-1185">Reference proteome</keyword>
<feature type="compositionally biased region" description="Basic and acidic residues" evidence="1">
    <location>
        <begin position="41"/>
        <end position="56"/>
    </location>
</feature>
<protein>
    <submittedName>
        <fullName evidence="2">Uncharacterized protein</fullName>
    </submittedName>
</protein>
<name>A0A918D853_9ACTN</name>
<evidence type="ECO:0000313" key="2">
    <source>
        <dbReference type="EMBL" id="GGN84265.1"/>
    </source>
</evidence>